<accession>A0A2L1TXF7</accession>
<evidence type="ECO:0000313" key="1">
    <source>
        <dbReference type="EMBL" id="AVF25365.1"/>
    </source>
</evidence>
<gene>
    <name evidence="1" type="ORF">ERICIII_01162</name>
</gene>
<name>A0A2L1TXF7_9BACL</name>
<protein>
    <submittedName>
        <fullName evidence="1">Uncharacterized protein</fullName>
    </submittedName>
</protein>
<dbReference type="AlphaFoldDB" id="A0A2L1TXF7"/>
<dbReference type="EMBL" id="CP019655">
    <property type="protein sequence ID" value="AVF25365.1"/>
    <property type="molecule type" value="Genomic_DNA"/>
</dbReference>
<reference evidence="2" key="1">
    <citation type="submission" date="2017-02" db="EMBL/GenBank/DDBJ databases">
        <title>Delineation of Paenibacillus larvae strains originating from foulbrood outbreaks.</title>
        <authorList>
            <person name="Beims H."/>
            <person name="Bunk B."/>
            <person name="Sproeer C."/>
            <person name="Mohr K.I."/>
            <person name="Pradella S."/>
            <person name="Guenther G."/>
            <person name="Rohde M."/>
            <person name="von der Ohe W."/>
            <person name="Steinert M."/>
        </authorList>
    </citation>
    <scope>NUCLEOTIDE SEQUENCE [LARGE SCALE GENOMIC DNA]</scope>
    <source>
        <strain evidence="2">Eric_III</strain>
    </source>
</reference>
<sequence length="36" mass="4230">MKPGMRLVKQPILNKWDGTSNHAMRLDWRSFCDLAI</sequence>
<organism evidence="1 2">
    <name type="scientific">Paenibacillus larvae subsp. larvae</name>
    <dbReference type="NCBI Taxonomy" id="147375"/>
    <lineage>
        <taxon>Bacteria</taxon>
        <taxon>Bacillati</taxon>
        <taxon>Bacillota</taxon>
        <taxon>Bacilli</taxon>
        <taxon>Bacillales</taxon>
        <taxon>Paenibacillaceae</taxon>
        <taxon>Paenibacillus</taxon>
    </lineage>
</organism>
<dbReference type="Proteomes" id="UP000239833">
    <property type="component" value="Chromosome"/>
</dbReference>
<proteinExistence type="predicted"/>
<evidence type="ECO:0000313" key="2">
    <source>
        <dbReference type="Proteomes" id="UP000239833"/>
    </source>
</evidence>